<dbReference type="Gene3D" id="3.40.50.300">
    <property type="entry name" value="P-loop containing nucleotide triphosphate hydrolases"/>
    <property type="match status" value="1"/>
</dbReference>
<reference evidence="2 3" key="1">
    <citation type="submission" date="2019-12" db="EMBL/GenBank/DDBJ databases">
        <title>Rhizobium genotypes associated with high levels of biological nitrogen fixation by grain legumes in a temperate-maritime cropping system.</title>
        <authorList>
            <person name="Maluk M."/>
            <person name="Francesc Ferrando Molina F."/>
            <person name="Lopez Del Egido L."/>
            <person name="Lafos M."/>
            <person name="Langarica-Fuentes A."/>
            <person name="Gebre Yohannes G."/>
            <person name="Young M.W."/>
            <person name="Martin P."/>
            <person name="Gantlett R."/>
            <person name="Kenicer G."/>
            <person name="Hawes C."/>
            <person name="Begg G.S."/>
            <person name="Quilliam R.S."/>
            <person name="Squire G.R."/>
            <person name="Poole P.S."/>
            <person name="Young P.W."/>
            <person name="Iannetta P.M."/>
            <person name="James E.K."/>
        </authorList>
    </citation>
    <scope>NUCLEOTIDE SEQUENCE [LARGE SCALE GENOMIC DNA]</scope>
    <source>
        <strain evidence="2 3">JHI54</strain>
    </source>
</reference>
<dbReference type="GO" id="GO:0006302">
    <property type="term" value="P:double-strand break repair"/>
    <property type="evidence" value="ECO:0007669"/>
    <property type="project" value="TreeGrafter"/>
</dbReference>
<dbReference type="Pfam" id="PF13166">
    <property type="entry name" value="AAA_13"/>
    <property type="match status" value="1"/>
</dbReference>
<dbReference type="RefSeq" id="WP_164049622.1">
    <property type="nucleotide sequence ID" value="NZ_WUFV01000030.1"/>
</dbReference>
<evidence type="ECO:0000313" key="2">
    <source>
        <dbReference type="EMBL" id="NEK19536.1"/>
    </source>
</evidence>
<evidence type="ECO:0000259" key="1">
    <source>
        <dbReference type="Pfam" id="PF13166"/>
    </source>
</evidence>
<accession>A0A7K3VQS3</accession>
<organism evidence="2 3">
    <name type="scientific">Rhizobium leguminosarum</name>
    <dbReference type="NCBI Taxonomy" id="384"/>
    <lineage>
        <taxon>Bacteria</taxon>
        <taxon>Pseudomonadati</taxon>
        <taxon>Pseudomonadota</taxon>
        <taxon>Alphaproteobacteria</taxon>
        <taxon>Hyphomicrobiales</taxon>
        <taxon>Rhizobiaceae</taxon>
        <taxon>Rhizobium/Agrobacterium group</taxon>
        <taxon>Rhizobium</taxon>
    </lineage>
</organism>
<dbReference type="CDD" id="cd00267">
    <property type="entry name" value="ABC_ATPase"/>
    <property type="match status" value="1"/>
</dbReference>
<comment type="caution">
    <text evidence="2">The sequence shown here is derived from an EMBL/GenBank/DDBJ whole genome shotgun (WGS) entry which is preliminary data.</text>
</comment>
<dbReference type="InterPro" id="IPR026866">
    <property type="entry name" value="CR006_AAA"/>
</dbReference>
<dbReference type="EMBL" id="WUFV01000030">
    <property type="protein sequence ID" value="NEK19536.1"/>
    <property type="molecule type" value="Genomic_DNA"/>
</dbReference>
<dbReference type="PANTHER" id="PTHR32182:SF25">
    <property type="entry name" value="SLR1056 PROTEIN"/>
    <property type="match status" value="1"/>
</dbReference>
<feature type="domain" description="Protein CR006 P-loop" evidence="1">
    <location>
        <begin position="401"/>
        <end position="721"/>
    </location>
</feature>
<dbReference type="PANTHER" id="PTHR32182">
    <property type="entry name" value="DNA REPLICATION AND REPAIR PROTEIN RECF"/>
    <property type="match status" value="1"/>
</dbReference>
<dbReference type="InterPro" id="IPR027417">
    <property type="entry name" value="P-loop_NTPase"/>
</dbReference>
<protein>
    <submittedName>
        <fullName evidence="2">AAA family ATPase</fullName>
    </submittedName>
</protein>
<name>A0A7K3VQS3_RHILE</name>
<gene>
    <name evidence="2" type="ORF">GR257_32730</name>
</gene>
<dbReference type="SUPFAM" id="SSF52540">
    <property type="entry name" value="P-loop containing nucleoside triphosphate hydrolases"/>
    <property type="match status" value="1"/>
</dbReference>
<dbReference type="GO" id="GO:0000731">
    <property type="term" value="P:DNA synthesis involved in DNA repair"/>
    <property type="evidence" value="ECO:0007669"/>
    <property type="project" value="TreeGrafter"/>
</dbReference>
<proteinExistence type="predicted"/>
<dbReference type="AlphaFoldDB" id="A0A7K3VQS3"/>
<sequence>MVAPVNSGKGACLDPIADIEAWSKKQSAWRQDCLRRLAVTNGELSEDDLGELLTMIKAAAGLDVPSPAPAVTPFSKEHFGGGNHQPIILKGIANLQNINRLTPQAEMTFCPKALTVIYGRNGSGKSGFARILRTACRTRIEAAAKLKVLGNVYGPVTGPQSAEIIIDAGQGDVPVKWTSGMPASPELMQVAVFDTLAAQLYVDGGSHIRYLPFGLALPHRLNSVCLLLKQKLEAEKAVVVGNKIALTAVSFPIPRDTGAQKFNKVITRDTSDAAIDEACAFESTHQARLDEVTAVLAAGSAASADLSVLVHWLEKISAECALTEASLSDSALNELRQLHVSAASAQRLAELSATALFIDDPLPGIGSESWRALWMAARDYSVTEAYTDRSFPVIKIDDGSDAACVLCQQPLSAAGADRMDRFRTYMEDALGKAAREAKSAVEKAMEEFPLLPYFHSEDFADRLEQVRKRDEQLAKSLQKVGTAALERRNHAIACLQGIDAGTPDELDVPHQTVKDLIGKLSDEIQALSKAQNPEERETFTAEHAELEDRKAIAASRDTLIARRNLMIANAAFDKALEELQTRAITQKANELVETHLTQAVISRFDLERAQFDISHLNVGLSRKSGQTKAEFEIDPHTKLTKLTSEILSEGEQRALALAGFLTEVALTDGSGPIIIDDPVSSLDRDRGLKVAKRLAEEAIHRQVVVFTHDIIFFNELCREAEERGIEPVTIALFSDKNAAGKIDTAGMVWKGLKVAKRIGRIKNDSAHLGKLYETSPSEYEVQVKGHYGRLRDTYERTVEEIIFREIVQRGSDVVQTQMLRYVTLPDDLAIRFYEGMTRTNTHSHDNPASDTVSVPAPDEFKADIAALEQLIKDLKDAGDAAETARPQMKKK</sequence>
<dbReference type="Proteomes" id="UP000471705">
    <property type="component" value="Unassembled WGS sequence"/>
</dbReference>
<evidence type="ECO:0000313" key="3">
    <source>
        <dbReference type="Proteomes" id="UP000471705"/>
    </source>
</evidence>